<organism evidence="1 2">
    <name type="scientific">Trichonephila clavipes</name>
    <name type="common">Golden silk orbweaver</name>
    <name type="synonym">Nephila clavipes</name>
    <dbReference type="NCBI Taxonomy" id="2585209"/>
    <lineage>
        <taxon>Eukaryota</taxon>
        <taxon>Metazoa</taxon>
        <taxon>Ecdysozoa</taxon>
        <taxon>Arthropoda</taxon>
        <taxon>Chelicerata</taxon>
        <taxon>Arachnida</taxon>
        <taxon>Araneae</taxon>
        <taxon>Araneomorphae</taxon>
        <taxon>Entelegynae</taxon>
        <taxon>Araneoidea</taxon>
        <taxon>Nephilidae</taxon>
        <taxon>Trichonephila</taxon>
    </lineage>
</organism>
<keyword evidence="2" id="KW-1185">Reference proteome</keyword>
<sequence length="124" mass="13656">MEVTCVEQCAYIQIAVLPKRNAMACHSELVEALGNNARTVERWTEKFQQGCVSTSDEQSSGRPVSVWHVPSSSSSWIGPGIGGFSEEVGELETRIKIRVNCTHEKTTYDLPLYPTTVPVALTKT</sequence>
<evidence type="ECO:0000313" key="1">
    <source>
        <dbReference type="EMBL" id="GFY18243.1"/>
    </source>
</evidence>
<name>A0A8X6T476_TRICX</name>
<evidence type="ECO:0000313" key="2">
    <source>
        <dbReference type="Proteomes" id="UP000887159"/>
    </source>
</evidence>
<accession>A0A8X6T476</accession>
<reference evidence="1" key="1">
    <citation type="submission" date="2020-08" db="EMBL/GenBank/DDBJ databases">
        <title>Multicomponent nature underlies the extraordinary mechanical properties of spider dragline silk.</title>
        <authorList>
            <person name="Kono N."/>
            <person name="Nakamura H."/>
            <person name="Mori M."/>
            <person name="Yoshida Y."/>
            <person name="Ohtoshi R."/>
            <person name="Malay A.D."/>
            <person name="Moran D.A.P."/>
            <person name="Tomita M."/>
            <person name="Numata K."/>
            <person name="Arakawa K."/>
        </authorList>
    </citation>
    <scope>NUCLEOTIDE SEQUENCE</scope>
</reference>
<dbReference type="AlphaFoldDB" id="A0A8X6T476"/>
<dbReference type="EMBL" id="BMAU01021348">
    <property type="protein sequence ID" value="GFY18243.1"/>
    <property type="molecule type" value="Genomic_DNA"/>
</dbReference>
<gene>
    <name evidence="1" type="primary">NCL1_39412</name>
    <name evidence="1" type="ORF">TNCV_2046491</name>
</gene>
<proteinExistence type="predicted"/>
<dbReference type="Proteomes" id="UP000887159">
    <property type="component" value="Unassembled WGS sequence"/>
</dbReference>
<comment type="caution">
    <text evidence="1">The sequence shown here is derived from an EMBL/GenBank/DDBJ whole genome shotgun (WGS) entry which is preliminary data.</text>
</comment>
<protein>
    <submittedName>
        <fullName evidence="1">HTH_48 domain-containing protein</fullName>
    </submittedName>
</protein>